<dbReference type="CDD" id="cd02042">
    <property type="entry name" value="ParAB_family"/>
    <property type="match status" value="1"/>
</dbReference>
<evidence type="ECO:0000259" key="1">
    <source>
        <dbReference type="Pfam" id="PF13614"/>
    </source>
</evidence>
<keyword evidence="3" id="KW-1185">Reference proteome</keyword>
<dbReference type="InterPro" id="IPR027417">
    <property type="entry name" value="P-loop_NTPase"/>
</dbReference>
<dbReference type="PIRSF" id="PIRSF009320">
    <property type="entry name" value="Nuc_binding_HP_1000"/>
    <property type="match status" value="1"/>
</dbReference>
<dbReference type="PANTHER" id="PTHR13696">
    <property type="entry name" value="P-LOOP CONTAINING NUCLEOSIDE TRIPHOSPHATE HYDROLASE"/>
    <property type="match status" value="1"/>
</dbReference>
<dbReference type="OrthoDB" id="9815116at2"/>
<dbReference type="EMBL" id="CP035758">
    <property type="protein sequence ID" value="QBD75166.1"/>
    <property type="molecule type" value="Genomic_DNA"/>
</dbReference>
<name>A0A4P6JKI9_KTERU</name>
<dbReference type="RefSeq" id="WP_129885765.1">
    <property type="nucleotide sequence ID" value="NZ_CP035758.1"/>
</dbReference>
<evidence type="ECO:0000313" key="2">
    <source>
        <dbReference type="EMBL" id="QBD75166.1"/>
    </source>
</evidence>
<dbReference type="PANTHER" id="PTHR13696:SF99">
    <property type="entry name" value="COBYRINIC ACID AC-DIAMIDE SYNTHASE"/>
    <property type="match status" value="1"/>
</dbReference>
<dbReference type="KEGG" id="kbs:EPA93_03815"/>
<sequence length="262" mass="29567">MWHIQQQGGVGKTTTTISLGTAAARRGLKTLLVDMDGQSSLTEYFIDLETKEAINPSMAEMLLDKRGQVRIEPVQLMENLYILPANTKLAEAELVIASYNNPQALLRQRLRLYDGEFDICLMDSPPAIGLLTRNVLGASDFVIVPMATEEMGIRTLPQTLAQIDEIKESEVNTAIKLWGIIATMYDIREGEDRRILEILRSDYAQELYSEVLPRRTGYKKAVGNRADISDVDKDLGKYWSRLARTLFKDTLTKNRLQTKEIA</sequence>
<dbReference type="InterPro" id="IPR025669">
    <property type="entry name" value="AAA_dom"/>
</dbReference>
<organism evidence="2 3">
    <name type="scientific">Ktedonosporobacter rubrisoli</name>
    <dbReference type="NCBI Taxonomy" id="2509675"/>
    <lineage>
        <taxon>Bacteria</taxon>
        <taxon>Bacillati</taxon>
        <taxon>Chloroflexota</taxon>
        <taxon>Ktedonobacteria</taxon>
        <taxon>Ktedonobacterales</taxon>
        <taxon>Ktedonosporobacteraceae</taxon>
        <taxon>Ktedonosporobacter</taxon>
    </lineage>
</organism>
<reference evidence="2 3" key="1">
    <citation type="submission" date="2019-01" db="EMBL/GenBank/DDBJ databases">
        <title>Ktedonosporobacter rubrisoli SCAWS-G2.</title>
        <authorList>
            <person name="Huang Y."/>
            <person name="Yan B."/>
        </authorList>
    </citation>
    <scope>NUCLEOTIDE SEQUENCE [LARGE SCALE GENOMIC DNA]</scope>
    <source>
        <strain evidence="2 3">SCAWS-G2</strain>
    </source>
</reference>
<dbReference type="Gene3D" id="3.40.50.300">
    <property type="entry name" value="P-loop containing nucleotide triphosphate hydrolases"/>
    <property type="match status" value="1"/>
</dbReference>
<dbReference type="Proteomes" id="UP000290365">
    <property type="component" value="Chromosome"/>
</dbReference>
<protein>
    <submittedName>
        <fullName evidence="2">ParA family protein</fullName>
    </submittedName>
</protein>
<evidence type="ECO:0000313" key="3">
    <source>
        <dbReference type="Proteomes" id="UP000290365"/>
    </source>
</evidence>
<proteinExistence type="predicted"/>
<dbReference type="Pfam" id="PF13614">
    <property type="entry name" value="AAA_31"/>
    <property type="match status" value="1"/>
</dbReference>
<dbReference type="SUPFAM" id="SSF52540">
    <property type="entry name" value="P-loop containing nucleoside triphosphate hydrolases"/>
    <property type="match status" value="1"/>
</dbReference>
<dbReference type="AlphaFoldDB" id="A0A4P6JKI9"/>
<gene>
    <name evidence="2" type="ORF">EPA93_03815</name>
</gene>
<feature type="domain" description="AAA" evidence="1">
    <location>
        <begin position="5"/>
        <end position="176"/>
    </location>
</feature>
<dbReference type="InterPro" id="IPR050678">
    <property type="entry name" value="DNA_Partitioning_ATPase"/>
</dbReference>
<accession>A0A4P6JKI9</accession>